<dbReference type="CDD" id="cd04301">
    <property type="entry name" value="NAT_SF"/>
    <property type="match status" value="1"/>
</dbReference>
<reference evidence="4 5" key="1">
    <citation type="submission" date="2019-07" db="EMBL/GenBank/DDBJ databases">
        <title>Description of 53C-WASEF.</title>
        <authorList>
            <person name="Pitt A."/>
            <person name="Hahn M.W."/>
        </authorList>
    </citation>
    <scope>NUCLEOTIDE SEQUENCE [LARGE SCALE GENOMIC DNA]</scope>
    <source>
        <strain evidence="4 5">53C-WASEF</strain>
    </source>
</reference>
<dbReference type="SUPFAM" id="SSF55729">
    <property type="entry name" value="Acyl-CoA N-acyltransferases (Nat)"/>
    <property type="match status" value="1"/>
</dbReference>
<dbReference type="InterPro" id="IPR000182">
    <property type="entry name" value="GNAT_dom"/>
</dbReference>
<evidence type="ECO:0000313" key="5">
    <source>
        <dbReference type="Proteomes" id="UP000315648"/>
    </source>
</evidence>
<keyword evidence="2" id="KW-0012">Acyltransferase</keyword>
<comment type="caution">
    <text evidence="4">The sequence shown here is derived from an EMBL/GenBank/DDBJ whole genome shotgun (WGS) entry which is preliminary data.</text>
</comment>
<accession>A0A556QR78</accession>
<evidence type="ECO:0000313" key="4">
    <source>
        <dbReference type="EMBL" id="TSJ79141.1"/>
    </source>
</evidence>
<evidence type="ECO:0000259" key="3">
    <source>
        <dbReference type="PROSITE" id="PS51186"/>
    </source>
</evidence>
<sequence length="152" mass="17217">MAADALHHRPAGPEDEEIVFMLMREFYTEEHLVFDELLTLRAVRELIAQPALGLIILLESAGTVAGYFTLTFGFSLEFHGRFALLDELYLIPSARGRGWGKHCLTLAADTARARDVATLRLEVNHANARARSVYLKAGFQDNQRDIFTQWLR</sequence>
<protein>
    <submittedName>
        <fullName evidence="4">GNAT family N-acetyltransferase</fullName>
    </submittedName>
</protein>
<keyword evidence="5" id="KW-1185">Reference proteome</keyword>
<proteinExistence type="predicted"/>
<dbReference type="AlphaFoldDB" id="A0A556QR78"/>
<dbReference type="RefSeq" id="WP_144229483.1">
    <property type="nucleotide sequence ID" value="NZ_CBCRVV010000027.1"/>
</dbReference>
<dbReference type="Proteomes" id="UP000315648">
    <property type="component" value="Unassembled WGS sequence"/>
</dbReference>
<gene>
    <name evidence="4" type="ORF">FPL22_07560</name>
</gene>
<dbReference type="InterPro" id="IPR016181">
    <property type="entry name" value="Acyl_CoA_acyltransferase"/>
</dbReference>
<dbReference type="Gene3D" id="3.40.630.30">
    <property type="match status" value="1"/>
</dbReference>
<dbReference type="PROSITE" id="PS51186">
    <property type="entry name" value="GNAT"/>
    <property type="match status" value="1"/>
</dbReference>
<dbReference type="GO" id="GO:0016747">
    <property type="term" value="F:acyltransferase activity, transferring groups other than amino-acyl groups"/>
    <property type="evidence" value="ECO:0007669"/>
    <property type="project" value="InterPro"/>
</dbReference>
<dbReference type="PANTHER" id="PTHR43877">
    <property type="entry name" value="AMINOALKYLPHOSPHONATE N-ACETYLTRANSFERASE-RELATED-RELATED"/>
    <property type="match status" value="1"/>
</dbReference>
<evidence type="ECO:0000256" key="1">
    <source>
        <dbReference type="ARBA" id="ARBA00022679"/>
    </source>
</evidence>
<organism evidence="4 5">
    <name type="scientific">Rariglobus hedericola</name>
    <dbReference type="NCBI Taxonomy" id="2597822"/>
    <lineage>
        <taxon>Bacteria</taxon>
        <taxon>Pseudomonadati</taxon>
        <taxon>Verrucomicrobiota</taxon>
        <taxon>Opitutia</taxon>
        <taxon>Opitutales</taxon>
        <taxon>Opitutaceae</taxon>
        <taxon>Rariglobus</taxon>
    </lineage>
</organism>
<dbReference type="Pfam" id="PF00583">
    <property type="entry name" value="Acetyltransf_1"/>
    <property type="match status" value="1"/>
</dbReference>
<evidence type="ECO:0000256" key="2">
    <source>
        <dbReference type="ARBA" id="ARBA00023315"/>
    </source>
</evidence>
<keyword evidence="1 4" id="KW-0808">Transferase</keyword>
<dbReference type="OrthoDB" id="193056at2"/>
<dbReference type="InterPro" id="IPR050832">
    <property type="entry name" value="Bact_Acetyltransf"/>
</dbReference>
<name>A0A556QR78_9BACT</name>
<dbReference type="EMBL" id="VMBG01000001">
    <property type="protein sequence ID" value="TSJ79141.1"/>
    <property type="molecule type" value="Genomic_DNA"/>
</dbReference>
<dbReference type="PANTHER" id="PTHR43877:SF2">
    <property type="entry name" value="AMINOALKYLPHOSPHONATE N-ACETYLTRANSFERASE-RELATED"/>
    <property type="match status" value="1"/>
</dbReference>
<feature type="domain" description="N-acetyltransferase" evidence="3">
    <location>
        <begin position="6"/>
        <end position="152"/>
    </location>
</feature>